<sequence>MPLEIQTIYNAATLNDRYKEKLNSLKNDLKTKNLNSCQGFNNQYLNTGVSAYKICEAVILFLGHLIQETTDTIYRDNGCKYLFYWLYTHMISDEQTNKNTLKLYKELYTIFNEKHSGSYIFDNYINVMNEHTIEKLVKLTNIYDKLDNFYEGKKPPVSKGDCVSGVADLYTKYSYECMKGYDYDFCDELKNFRKKHNFIIQQVLLCVGEEYLLPPVESFNAVSKTIIPFSLISIPSLILPILYKFTAFGPWIRRLIGKNKNILENINEETSHSLNTYEIGDDNSNIRDYNIAYNSS</sequence>
<reference evidence="2" key="1">
    <citation type="submission" date="2016-05" db="EMBL/GenBank/DDBJ databases">
        <authorList>
            <person name="Naeem Raeece"/>
        </authorList>
    </citation>
    <scope>NUCLEOTIDE SEQUENCE [LARGE SCALE GENOMIC DNA]</scope>
</reference>
<protein>
    <submittedName>
        <fullName evidence="1">PIR Superfamily Protein</fullName>
    </submittedName>
</protein>
<dbReference type="EMBL" id="FLQV01002392">
    <property type="protein sequence ID" value="SBT01253.1"/>
    <property type="molecule type" value="Genomic_DNA"/>
</dbReference>
<organism evidence="1 2">
    <name type="scientific">Plasmodium ovale curtisi</name>
    <dbReference type="NCBI Taxonomy" id="864141"/>
    <lineage>
        <taxon>Eukaryota</taxon>
        <taxon>Sar</taxon>
        <taxon>Alveolata</taxon>
        <taxon>Apicomplexa</taxon>
        <taxon>Aconoidasida</taxon>
        <taxon>Haemosporida</taxon>
        <taxon>Plasmodiidae</taxon>
        <taxon>Plasmodium</taxon>
        <taxon>Plasmodium (Plasmodium)</taxon>
    </lineage>
</organism>
<evidence type="ECO:0000313" key="2">
    <source>
        <dbReference type="Proteomes" id="UP000078546"/>
    </source>
</evidence>
<accession>A0A1A8XAG4</accession>
<dbReference type="Pfam" id="PF05795">
    <property type="entry name" value="Plasmodium_Vir"/>
    <property type="match status" value="1"/>
</dbReference>
<evidence type="ECO:0000313" key="1">
    <source>
        <dbReference type="EMBL" id="SBT01253.1"/>
    </source>
</evidence>
<proteinExistence type="predicted"/>
<dbReference type="AlphaFoldDB" id="A0A1A8XAG4"/>
<name>A0A1A8XAG4_PLAOA</name>
<gene>
    <name evidence="1" type="ORF">POVCU1_065500</name>
</gene>
<dbReference type="InterPro" id="IPR008780">
    <property type="entry name" value="Plasmodium_Vir"/>
</dbReference>
<dbReference type="Proteomes" id="UP000078546">
    <property type="component" value="Unassembled WGS sequence"/>
</dbReference>